<feature type="domain" description="Glycosyltransferase 2-like" evidence="8">
    <location>
        <begin position="10"/>
        <end position="148"/>
    </location>
</feature>
<keyword evidence="7" id="KW-0472">Membrane</keyword>
<comment type="caution">
    <text evidence="9">The sequence shown here is derived from an EMBL/GenBank/DDBJ whole genome shotgun (WGS) entry which is preliminary data.</text>
</comment>
<dbReference type="EMBL" id="VSSQ01001456">
    <property type="protein sequence ID" value="MPM08496.1"/>
    <property type="molecule type" value="Genomic_DNA"/>
</dbReference>
<sequence>MNSTKDYDLTIIVPVYNEEENINKLEKELSEYVCSSSVKTCILFVDDGSKDQSKTLIQEVCQRNRHLFYISFARNCGLSAAIKAGIDIAQSSFVGYIDADLQTAPKDFELLLPYRNEYEMVMGIRTGRKDSLGKKLSSKIANSFRRMMTNDGIEDTGCPLKIIHTEYAKRIPMFTGMHRFLPALLQLQHGRVKQVPVRHFERTAGQSKFHLWNRLVSPFMDCFAFRWMKKRYINYTIEKEGIN</sequence>
<evidence type="ECO:0000256" key="7">
    <source>
        <dbReference type="ARBA" id="ARBA00023136"/>
    </source>
</evidence>
<dbReference type="GO" id="GO:0099621">
    <property type="term" value="F:undecaprenyl-phosphate 4-deoxy-4-formamido-L-arabinose transferase activity"/>
    <property type="evidence" value="ECO:0007669"/>
    <property type="project" value="TreeGrafter"/>
</dbReference>
<protein>
    <submittedName>
        <fullName evidence="9">Dodecaprenyl-phosphate galacturonate synthase</fullName>
        <ecNumber evidence="9">2.4.1.-</ecNumber>
    </submittedName>
</protein>
<dbReference type="EC" id="2.4.1.-" evidence="9"/>
<keyword evidence="1" id="KW-1003">Cell membrane</keyword>
<keyword evidence="6" id="KW-1133">Transmembrane helix</keyword>
<dbReference type="InterPro" id="IPR029044">
    <property type="entry name" value="Nucleotide-diphossugar_trans"/>
</dbReference>
<reference evidence="9" key="1">
    <citation type="submission" date="2019-08" db="EMBL/GenBank/DDBJ databases">
        <authorList>
            <person name="Kucharzyk K."/>
            <person name="Murdoch R.W."/>
            <person name="Higgins S."/>
            <person name="Loffler F."/>
        </authorList>
    </citation>
    <scope>NUCLEOTIDE SEQUENCE</scope>
</reference>
<dbReference type="GO" id="GO:0005886">
    <property type="term" value="C:plasma membrane"/>
    <property type="evidence" value="ECO:0007669"/>
    <property type="project" value="TreeGrafter"/>
</dbReference>
<dbReference type="GO" id="GO:0009103">
    <property type="term" value="P:lipopolysaccharide biosynthetic process"/>
    <property type="evidence" value="ECO:0007669"/>
    <property type="project" value="UniProtKB-KW"/>
</dbReference>
<organism evidence="9">
    <name type="scientific">bioreactor metagenome</name>
    <dbReference type="NCBI Taxonomy" id="1076179"/>
    <lineage>
        <taxon>unclassified sequences</taxon>
        <taxon>metagenomes</taxon>
        <taxon>ecological metagenomes</taxon>
    </lineage>
</organism>
<evidence type="ECO:0000259" key="8">
    <source>
        <dbReference type="Pfam" id="PF00535"/>
    </source>
</evidence>
<keyword evidence="4" id="KW-0812">Transmembrane</keyword>
<evidence type="ECO:0000256" key="6">
    <source>
        <dbReference type="ARBA" id="ARBA00022989"/>
    </source>
</evidence>
<evidence type="ECO:0000256" key="5">
    <source>
        <dbReference type="ARBA" id="ARBA00022985"/>
    </source>
</evidence>
<dbReference type="PANTHER" id="PTHR48090:SF3">
    <property type="entry name" value="UNDECAPRENYL-PHOSPHATE 4-DEOXY-4-FORMAMIDO-L-ARABINOSE TRANSFERASE"/>
    <property type="match status" value="1"/>
</dbReference>
<dbReference type="Gene3D" id="3.90.550.10">
    <property type="entry name" value="Spore Coat Polysaccharide Biosynthesis Protein SpsA, Chain A"/>
    <property type="match status" value="1"/>
</dbReference>
<keyword evidence="5" id="KW-0448">Lipopolysaccharide biosynthesis</keyword>
<dbReference type="CDD" id="cd04187">
    <property type="entry name" value="DPM1_like_bac"/>
    <property type="match status" value="1"/>
</dbReference>
<evidence type="ECO:0000256" key="2">
    <source>
        <dbReference type="ARBA" id="ARBA00022676"/>
    </source>
</evidence>
<evidence type="ECO:0000256" key="4">
    <source>
        <dbReference type="ARBA" id="ARBA00022692"/>
    </source>
</evidence>
<gene>
    <name evidence="9" type="primary">rgtE_12</name>
    <name evidence="9" type="ORF">SDC9_54808</name>
</gene>
<evidence type="ECO:0000313" key="9">
    <source>
        <dbReference type="EMBL" id="MPM08496.1"/>
    </source>
</evidence>
<evidence type="ECO:0000256" key="3">
    <source>
        <dbReference type="ARBA" id="ARBA00022679"/>
    </source>
</evidence>
<proteinExistence type="predicted"/>
<dbReference type="PANTHER" id="PTHR48090">
    <property type="entry name" value="UNDECAPRENYL-PHOSPHATE 4-DEOXY-4-FORMAMIDO-L-ARABINOSE TRANSFERASE-RELATED"/>
    <property type="match status" value="1"/>
</dbReference>
<name>A0A644WX56_9ZZZZ</name>
<keyword evidence="2 9" id="KW-0328">Glycosyltransferase</keyword>
<keyword evidence="3 9" id="KW-0808">Transferase</keyword>
<evidence type="ECO:0000256" key="1">
    <source>
        <dbReference type="ARBA" id="ARBA00022475"/>
    </source>
</evidence>
<dbReference type="InterPro" id="IPR001173">
    <property type="entry name" value="Glyco_trans_2-like"/>
</dbReference>
<dbReference type="Pfam" id="PF00535">
    <property type="entry name" value="Glycos_transf_2"/>
    <property type="match status" value="1"/>
</dbReference>
<dbReference type="AlphaFoldDB" id="A0A644WX56"/>
<dbReference type="InterPro" id="IPR050256">
    <property type="entry name" value="Glycosyltransferase_2"/>
</dbReference>
<dbReference type="SUPFAM" id="SSF53448">
    <property type="entry name" value="Nucleotide-diphospho-sugar transferases"/>
    <property type="match status" value="1"/>
</dbReference>
<accession>A0A644WX56</accession>